<dbReference type="EMBL" id="BJZT01000036">
    <property type="protein sequence ID" value="GEP00916.1"/>
    <property type="molecule type" value="Genomic_DNA"/>
</dbReference>
<gene>
    <name evidence="1" type="ORF">MHA02_33030</name>
</gene>
<evidence type="ECO:0000313" key="1">
    <source>
        <dbReference type="EMBL" id="GEP00916.1"/>
    </source>
</evidence>
<dbReference type="Proteomes" id="UP000321258">
    <property type="component" value="Unassembled WGS sequence"/>
</dbReference>
<proteinExistence type="predicted"/>
<reference evidence="1 2" key="1">
    <citation type="submission" date="2019-07" db="EMBL/GenBank/DDBJ databases">
        <title>Whole genome shotgun sequence of Methylobacterium haplocladii NBRC 107714.</title>
        <authorList>
            <person name="Hosoyama A."/>
            <person name="Uohara A."/>
            <person name="Ohji S."/>
            <person name="Ichikawa N."/>
        </authorList>
    </citation>
    <scope>NUCLEOTIDE SEQUENCE [LARGE SCALE GENOMIC DNA]</scope>
    <source>
        <strain evidence="1 2">NBRC 107714</strain>
    </source>
</reference>
<organism evidence="1 2">
    <name type="scientific">Methylobacterium haplocladii</name>
    <dbReference type="NCBI Taxonomy" id="1176176"/>
    <lineage>
        <taxon>Bacteria</taxon>
        <taxon>Pseudomonadati</taxon>
        <taxon>Pseudomonadota</taxon>
        <taxon>Alphaproteobacteria</taxon>
        <taxon>Hyphomicrobiales</taxon>
        <taxon>Methylobacteriaceae</taxon>
        <taxon>Methylobacterium</taxon>
    </lineage>
</organism>
<sequence length="91" mass="9761">MVDDPVTEENTRGQDAIMVNEILRGIRAGGTTITNGLVAPSSRGLEPSENPERLTPQAWSASLVGIERDDTLLYDQGDAAPTTWHLGLMVA</sequence>
<dbReference type="RefSeq" id="WP_147080647.1">
    <property type="nucleotide sequence ID" value="NZ_BJZT01000036.1"/>
</dbReference>
<keyword evidence="2" id="KW-1185">Reference proteome</keyword>
<evidence type="ECO:0000313" key="2">
    <source>
        <dbReference type="Proteomes" id="UP000321258"/>
    </source>
</evidence>
<protein>
    <submittedName>
        <fullName evidence="1">Uncharacterized protein</fullName>
    </submittedName>
</protein>
<dbReference type="AlphaFoldDB" id="A0A512ITC6"/>
<comment type="caution">
    <text evidence="1">The sequence shown here is derived from an EMBL/GenBank/DDBJ whole genome shotgun (WGS) entry which is preliminary data.</text>
</comment>
<name>A0A512ITC6_9HYPH</name>
<accession>A0A512ITC6</accession>